<comment type="caution">
    <text evidence="9">Lacks conserved residue(s) required for the propagation of feature annotation.</text>
</comment>
<dbReference type="AlphaFoldDB" id="A0A2H0B7K3"/>
<feature type="binding site" evidence="9">
    <location>
        <position position="139"/>
    </location>
    <ligand>
        <name>S-adenosyl-L-methionine</name>
        <dbReference type="ChEBI" id="CHEBI:59789"/>
    </ligand>
</feature>
<feature type="binding site" evidence="9">
    <location>
        <position position="184"/>
    </location>
    <ligand>
        <name>S-adenosyl-L-methionine</name>
        <dbReference type="ChEBI" id="CHEBI:59789"/>
    </ligand>
</feature>
<comment type="caution">
    <text evidence="11">The sequence shown here is derived from an EMBL/GenBank/DDBJ whole genome shotgun (WGS) entry which is preliminary data.</text>
</comment>
<dbReference type="InterPro" id="IPR023267">
    <property type="entry name" value="RCMT"/>
</dbReference>
<dbReference type="GO" id="GO:0031167">
    <property type="term" value="P:rRNA methylation"/>
    <property type="evidence" value="ECO:0007669"/>
    <property type="project" value="TreeGrafter"/>
</dbReference>
<evidence type="ECO:0000256" key="5">
    <source>
        <dbReference type="ARBA" id="ARBA00022884"/>
    </source>
</evidence>
<dbReference type="PANTHER" id="PTHR22808:SF3">
    <property type="entry name" value="5-METHYLCYTOSINE RRNA METHYLTRANSFERASE NSUN4"/>
    <property type="match status" value="1"/>
</dbReference>
<dbReference type="GO" id="GO:0008173">
    <property type="term" value="F:RNA methyltransferase activity"/>
    <property type="evidence" value="ECO:0007669"/>
    <property type="project" value="InterPro"/>
</dbReference>
<evidence type="ECO:0000256" key="7">
    <source>
        <dbReference type="ARBA" id="ARBA00042050"/>
    </source>
</evidence>
<sequence length="306" mass="35432">MKKHKNIGKTAFLDYYQNHFPLKFDQIIQSFDDKNPPVFLFNPQFEDQIRFLWGKSGLNFNKIEWFPYAVYWPQQIPFGEPVPGYEEKLIYPLNISSLLPIMALQPKQNEVILDACGAPGGKTLGIKFLGSNNRIIANDISPIRRQRMRQTFGEFQLNDIDIWGRPAETIYQQYPNYFDKILLDAPCSSEKHVWNDIKYLKQWTPNRIKVLHLRQLALLGGLLLALKSGGILVYSTCAVNTLENEETVGELLQKKGNLAKLIDWRKPVEGSKQLNDQNFGFDQNKVLRILPKENYDPMFVAVLRKI</sequence>
<evidence type="ECO:0000313" key="11">
    <source>
        <dbReference type="EMBL" id="PIP52908.1"/>
    </source>
</evidence>
<dbReference type="InterPro" id="IPR029063">
    <property type="entry name" value="SAM-dependent_MTases_sf"/>
</dbReference>
<dbReference type="PRINTS" id="PR02008">
    <property type="entry name" value="RCMTFAMILY"/>
</dbReference>
<evidence type="ECO:0000256" key="3">
    <source>
        <dbReference type="ARBA" id="ARBA00022679"/>
    </source>
</evidence>
<feature type="domain" description="SAM-dependent MTase RsmB/NOP-type" evidence="10">
    <location>
        <begin position="27"/>
        <end position="306"/>
    </location>
</feature>
<feature type="active site" description="Nucleophile" evidence="9">
    <location>
        <position position="237"/>
    </location>
</feature>
<dbReference type="CDD" id="cd02440">
    <property type="entry name" value="AdoMet_MTases"/>
    <property type="match status" value="1"/>
</dbReference>
<evidence type="ECO:0000256" key="8">
    <source>
        <dbReference type="ARBA" id="ARBA00049302"/>
    </source>
</evidence>
<comment type="similarity">
    <text evidence="9">Belongs to the class I-like SAM-binding methyltransferase superfamily. RsmB/NOP family.</text>
</comment>
<keyword evidence="6" id="KW-0809">Transit peptide</keyword>
<dbReference type="PROSITE" id="PS51686">
    <property type="entry name" value="SAM_MT_RSMB_NOP"/>
    <property type="match status" value="1"/>
</dbReference>
<evidence type="ECO:0000256" key="1">
    <source>
        <dbReference type="ARBA" id="ARBA00022552"/>
    </source>
</evidence>
<dbReference type="SUPFAM" id="SSF53335">
    <property type="entry name" value="S-adenosyl-L-methionine-dependent methyltransferases"/>
    <property type="match status" value="1"/>
</dbReference>
<evidence type="ECO:0000256" key="6">
    <source>
        <dbReference type="ARBA" id="ARBA00022946"/>
    </source>
</evidence>
<keyword evidence="5 9" id="KW-0694">RNA-binding</keyword>
<name>A0A2H0B7K3_9BACT</name>
<dbReference type="Pfam" id="PF01189">
    <property type="entry name" value="Methyltr_RsmB-F"/>
    <property type="match status" value="1"/>
</dbReference>
<evidence type="ECO:0000256" key="9">
    <source>
        <dbReference type="PROSITE-ProRule" id="PRU01023"/>
    </source>
</evidence>
<comment type="catalytic activity">
    <reaction evidence="8">
        <text>a cytidine in rRNA + S-adenosyl-L-methionine = a 5-methylcytidine in rRNA + S-adenosyl-L-homocysteine + H(+)</text>
        <dbReference type="Rhea" id="RHEA:61484"/>
        <dbReference type="Rhea" id="RHEA-COMP:15836"/>
        <dbReference type="Rhea" id="RHEA-COMP:15837"/>
        <dbReference type="ChEBI" id="CHEBI:15378"/>
        <dbReference type="ChEBI" id="CHEBI:57856"/>
        <dbReference type="ChEBI" id="CHEBI:59789"/>
        <dbReference type="ChEBI" id="CHEBI:74483"/>
        <dbReference type="ChEBI" id="CHEBI:82748"/>
    </reaction>
</comment>
<dbReference type="GO" id="GO:0003723">
    <property type="term" value="F:RNA binding"/>
    <property type="evidence" value="ECO:0007669"/>
    <property type="project" value="UniProtKB-UniRule"/>
</dbReference>
<keyword evidence="1" id="KW-0698">rRNA processing</keyword>
<keyword evidence="3 9" id="KW-0808">Transferase</keyword>
<evidence type="ECO:0000259" key="10">
    <source>
        <dbReference type="PROSITE" id="PS51686"/>
    </source>
</evidence>
<organism evidence="11 12">
    <name type="scientific">Candidatus Beckwithbacteria bacterium CG23_combo_of_CG06-09_8_20_14_all_34_8</name>
    <dbReference type="NCBI Taxonomy" id="1974497"/>
    <lineage>
        <taxon>Bacteria</taxon>
        <taxon>Candidatus Beckwithiibacteriota</taxon>
    </lineage>
</organism>
<evidence type="ECO:0000256" key="4">
    <source>
        <dbReference type="ARBA" id="ARBA00022691"/>
    </source>
</evidence>
<protein>
    <recommendedName>
        <fullName evidence="7">NOL1/NOP2/Sun domain family member 4</fullName>
    </recommendedName>
</protein>
<reference evidence="11 12" key="1">
    <citation type="submission" date="2017-09" db="EMBL/GenBank/DDBJ databases">
        <title>Depth-based differentiation of microbial function through sediment-hosted aquifers and enrichment of novel symbionts in the deep terrestrial subsurface.</title>
        <authorList>
            <person name="Probst A.J."/>
            <person name="Ladd B."/>
            <person name="Jarett J.K."/>
            <person name="Geller-Mcgrath D.E."/>
            <person name="Sieber C.M."/>
            <person name="Emerson J.B."/>
            <person name="Anantharaman K."/>
            <person name="Thomas B.C."/>
            <person name="Malmstrom R."/>
            <person name="Stieglmeier M."/>
            <person name="Klingl A."/>
            <person name="Woyke T."/>
            <person name="Ryan C.M."/>
            <person name="Banfield J.F."/>
        </authorList>
    </citation>
    <scope>NUCLEOTIDE SEQUENCE [LARGE SCALE GENOMIC DNA]</scope>
    <source>
        <strain evidence="11">CG23_combo_of_CG06-09_8_20_14_all_34_8</strain>
    </source>
</reference>
<dbReference type="PANTHER" id="PTHR22808">
    <property type="entry name" value="NCL1 YEAST -RELATED NOL1/NOP2/FMU SUN DOMAIN-CONTAINING"/>
    <property type="match status" value="1"/>
</dbReference>
<dbReference type="Proteomes" id="UP000229459">
    <property type="component" value="Unassembled WGS sequence"/>
</dbReference>
<accession>A0A2H0B7K3</accession>
<keyword evidence="4 9" id="KW-0949">S-adenosyl-L-methionine</keyword>
<keyword evidence="2 9" id="KW-0489">Methyltransferase</keyword>
<proteinExistence type="inferred from homology"/>
<evidence type="ECO:0000256" key="2">
    <source>
        <dbReference type="ARBA" id="ARBA00022603"/>
    </source>
</evidence>
<dbReference type="InterPro" id="IPR001678">
    <property type="entry name" value="MeTrfase_RsmB-F_NOP2_dom"/>
</dbReference>
<evidence type="ECO:0000313" key="12">
    <source>
        <dbReference type="Proteomes" id="UP000229459"/>
    </source>
</evidence>
<dbReference type="EMBL" id="PCSR01000091">
    <property type="protein sequence ID" value="PIP52908.1"/>
    <property type="molecule type" value="Genomic_DNA"/>
</dbReference>
<dbReference type="InterPro" id="IPR049560">
    <property type="entry name" value="MeTrfase_RsmB-F_NOP2_cat"/>
</dbReference>
<dbReference type="Gene3D" id="3.40.50.150">
    <property type="entry name" value="Vaccinia Virus protein VP39"/>
    <property type="match status" value="1"/>
</dbReference>
<gene>
    <name evidence="11" type="ORF">COX08_03870</name>
</gene>